<accession>A0A084UBL4</accession>
<dbReference type="Proteomes" id="UP000053675">
    <property type="component" value="Unassembled WGS sequence"/>
</dbReference>
<dbReference type="STRING" id="472175.EL18_01381"/>
<dbReference type="eggNOG" id="ENOG5030YXE">
    <property type="taxonomic scope" value="Bacteria"/>
</dbReference>
<comment type="caution">
    <text evidence="1">The sequence shown here is derived from an EMBL/GenBank/DDBJ whole genome shotgun (WGS) entry which is preliminary data.</text>
</comment>
<dbReference type="AlphaFoldDB" id="A0A084UBL4"/>
<gene>
    <name evidence="1" type="ORF">EL18_01381</name>
</gene>
<reference evidence="1 2" key="1">
    <citation type="submission" date="2014-05" db="EMBL/GenBank/DDBJ databases">
        <title>Draft Genome Sequence of Nitratireductor basaltis Strain UMTGB225, A Marine Bacterium Isolated from Green Barrel Tunicate.</title>
        <authorList>
            <person name="Gan H.Y."/>
        </authorList>
    </citation>
    <scope>NUCLEOTIDE SEQUENCE [LARGE SCALE GENOMIC DNA]</scope>
    <source>
        <strain evidence="1 2">UMTGB225</strain>
    </source>
</reference>
<dbReference type="PATRIC" id="fig|472175.3.peg.1396"/>
<evidence type="ECO:0000313" key="1">
    <source>
        <dbReference type="EMBL" id="KFB10350.1"/>
    </source>
</evidence>
<proteinExistence type="predicted"/>
<evidence type="ECO:0000313" key="2">
    <source>
        <dbReference type="Proteomes" id="UP000053675"/>
    </source>
</evidence>
<sequence length="242" mass="27496">MTDGEIAELFIRAAETERKMPRTGTKPKGFSGCVISYIHTSADIQGWGKQHGDHLEPGDDPLHKEWRWGWFDKLSELPTRADIENWEKCIRWTMDLLDNEGQRRALWNWAHAKAGGRPFKKWCFKVERIHPETGSRRKNRALAAISARLARDGAAHNGTGGYGVLRETRDFGHVSSTLDSDAGERKDPNFWAPDAAFKSFISVYDQKADGRIKAAPTGATATELRNYMRRKREAMKRKQEAA</sequence>
<protein>
    <submittedName>
        <fullName evidence="1">Uncharacterized protein</fullName>
    </submittedName>
</protein>
<organism evidence="1 2">
    <name type="scientific">Nitratireductor basaltis</name>
    <dbReference type="NCBI Taxonomy" id="472175"/>
    <lineage>
        <taxon>Bacteria</taxon>
        <taxon>Pseudomonadati</taxon>
        <taxon>Pseudomonadota</taxon>
        <taxon>Alphaproteobacteria</taxon>
        <taxon>Hyphomicrobiales</taxon>
        <taxon>Phyllobacteriaceae</taxon>
        <taxon>Nitratireductor</taxon>
    </lineage>
</organism>
<name>A0A084UBL4_9HYPH</name>
<dbReference type="EMBL" id="JMQM01000001">
    <property type="protein sequence ID" value="KFB10350.1"/>
    <property type="molecule type" value="Genomic_DNA"/>
</dbReference>
<keyword evidence="2" id="KW-1185">Reference proteome</keyword>
<dbReference type="OrthoDB" id="8114021at2"/>
<dbReference type="RefSeq" id="WP_036481061.1">
    <property type="nucleotide sequence ID" value="NZ_JMQM01000001.1"/>
</dbReference>